<feature type="region of interest" description="Disordered" evidence="1">
    <location>
        <begin position="388"/>
        <end position="414"/>
    </location>
</feature>
<evidence type="ECO:0000256" key="1">
    <source>
        <dbReference type="SAM" id="MobiDB-lite"/>
    </source>
</evidence>
<dbReference type="EMBL" id="MU070311">
    <property type="protein sequence ID" value="KAF5828387.1"/>
    <property type="molecule type" value="Genomic_DNA"/>
</dbReference>
<reference evidence="2" key="1">
    <citation type="submission" date="2017-08" db="EMBL/GenBank/DDBJ databases">
        <authorList>
            <person name="Polle J.E."/>
            <person name="Barry K."/>
            <person name="Cushman J."/>
            <person name="Schmutz J."/>
            <person name="Tran D."/>
            <person name="Hathwaick L.T."/>
            <person name="Yim W.C."/>
            <person name="Jenkins J."/>
            <person name="Mckie-Krisberg Z.M."/>
            <person name="Prochnik S."/>
            <person name="Lindquist E."/>
            <person name="Dockter R.B."/>
            <person name="Adam C."/>
            <person name="Molina H."/>
            <person name="Bunkerborg J."/>
            <person name="Jin E."/>
            <person name="Buchheim M."/>
            <person name="Magnuson J."/>
        </authorList>
    </citation>
    <scope>NUCLEOTIDE SEQUENCE</scope>
    <source>
        <strain evidence="2">CCAP 19/18</strain>
    </source>
</reference>
<protein>
    <submittedName>
        <fullName evidence="2">Uncharacterized protein</fullName>
    </submittedName>
</protein>
<feature type="region of interest" description="Disordered" evidence="1">
    <location>
        <begin position="341"/>
        <end position="374"/>
    </location>
</feature>
<feature type="region of interest" description="Disordered" evidence="1">
    <location>
        <begin position="18"/>
        <end position="102"/>
    </location>
</feature>
<dbReference type="InterPro" id="IPR014710">
    <property type="entry name" value="RmlC-like_jellyroll"/>
</dbReference>
<feature type="compositionally biased region" description="Basic and acidic residues" evidence="1">
    <location>
        <begin position="489"/>
        <end position="498"/>
    </location>
</feature>
<evidence type="ECO:0000313" key="3">
    <source>
        <dbReference type="Proteomes" id="UP000815325"/>
    </source>
</evidence>
<sequence length="556" mass="57175">MGCLAPFPFDHPYHGYSAPGVAATACSPPPAPRPTCPSPSPAAAKQPGAGLAHTGLPGLPQDSRQPGASMDTEGQTDKHKRGTQVHQHSSAEKTDHETREEPVWCNKEGQEMKQCALQSSGPSGAAAAARATPQQLALQAHQAEAEAVDIEAAVLDLWPAFGEVQGKEAILGPGDAVYCPAGCFVHMESLQVPSGSCPAKTCHDLKDSKAGLEREQGNSSSSSSSSSSTRNTCSNSRNSRPSAGISDAEVSKAPEAGVASGGASLPGNVMLVCNLWAASPAVAPRSVGAMEQQAARVMERWAKHCTGTVCRVREVLLAAADQFDGAAQRIANLPALASLLPTSDTPAQRDINKSSSSSSSSGGGSGSDGGSNSTVVCSLLAENAGTQKHINSSVGNSGSTVARPPSALPAQAQSLTAERSWVSFPASAAPAQFSGPQGASDSSSGMAAHAAFSAWPPPHWTHSSRWQDGPPPQQQLHAGHTPEPIPAGHSERSSKLNQEENEASSIEDSKMVSKGSSGSSVKGNNSALGRDADSRAPWPPTWAGLESLPGWRQVRM</sequence>
<dbReference type="Gene3D" id="2.60.120.10">
    <property type="entry name" value="Jelly Rolls"/>
    <property type="match status" value="1"/>
</dbReference>
<organism evidence="2 3">
    <name type="scientific">Dunaliella salina</name>
    <name type="common">Green alga</name>
    <name type="synonym">Protococcus salinus</name>
    <dbReference type="NCBI Taxonomy" id="3046"/>
    <lineage>
        <taxon>Eukaryota</taxon>
        <taxon>Viridiplantae</taxon>
        <taxon>Chlorophyta</taxon>
        <taxon>core chlorophytes</taxon>
        <taxon>Chlorophyceae</taxon>
        <taxon>CS clade</taxon>
        <taxon>Chlamydomonadales</taxon>
        <taxon>Dunaliellaceae</taxon>
        <taxon>Dunaliella</taxon>
    </lineage>
</organism>
<evidence type="ECO:0000313" key="2">
    <source>
        <dbReference type="EMBL" id="KAF5828387.1"/>
    </source>
</evidence>
<feature type="compositionally biased region" description="Basic and acidic residues" evidence="1">
    <location>
        <begin position="89"/>
        <end position="102"/>
    </location>
</feature>
<gene>
    <name evidence="2" type="ORF">DUNSADRAFT_17689</name>
</gene>
<feature type="region of interest" description="Disordered" evidence="1">
    <location>
        <begin position="429"/>
        <end position="556"/>
    </location>
</feature>
<feature type="compositionally biased region" description="Low complexity" evidence="1">
    <location>
        <begin position="218"/>
        <end position="242"/>
    </location>
</feature>
<keyword evidence="3" id="KW-1185">Reference proteome</keyword>
<feature type="compositionally biased region" description="Pro residues" evidence="1">
    <location>
        <begin position="27"/>
        <end position="40"/>
    </location>
</feature>
<accession>A0ABQ7G195</accession>
<feature type="compositionally biased region" description="Low complexity" evidence="1">
    <location>
        <begin position="512"/>
        <end position="526"/>
    </location>
</feature>
<feature type="compositionally biased region" description="Polar residues" evidence="1">
    <location>
        <begin position="388"/>
        <end position="400"/>
    </location>
</feature>
<proteinExistence type="predicted"/>
<dbReference type="Proteomes" id="UP000815325">
    <property type="component" value="Unassembled WGS sequence"/>
</dbReference>
<comment type="caution">
    <text evidence="2">The sequence shown here is derived from an EMBL/GenBank/DDBJ whole genome shotgun (WGS) entry which is preliminary data.</text>
</comment>
<name>A0ABQ7G195_DUNSA</name>
<feature type="region of interest" description="Disordered" evidence="1">
    <location>
        <begin position="210"/>
        <end position="250"/>
    </location>
</feature>